<evidence type="ECO:0000313" key="3">
    <source>
        <dbReference type="Proteomes" id="UP000033682"/>
    </source>
</evidence>
<evidence type="ECO:0000259" key="1">
    <source>
        <dbReference type="Pfam" id="PF00814"/>
    </source>
</evidence>
<feature type="domain" description="Gcp-like" evidence="1">
    <location>
        <begin position="31"/>
        <end position="148"/>
    </location>
</feature>
<evidence type="ECO:0000313" key="2">
    <source>
        <dbReference type="EMBL" id="KJY60844.1"/>
    </source>
</evidence>
<dbReference type="PANTHER" id="PTHR11735">
    <property type="entry name" value="TRNA N6-ADENOSINE THREONYLCARBAMOYLTRANSFERASE"/>
    <property type="match status" value="1"/>
</dbReference>
<dbReference type="RefSeq" id="WP_046307398.1">
    <property type="nucleotide sequence ID" value="NZ_CAMLFT010000008.1"/>
</dbReference>
<dbReference type="GO" id="GO:0005829">
    <property type="term" value="C:cytosol"/>
    <property type="evidence" value="ECO:0007669"/>
    <property type="project" value="TreeGrafter"/>
</dbReference>
<dbReference type="EMBL" id="JXLG01000006">
    <property type="protein sequence ID" value="KJY60844.1"/>
    <property type="molecule type" value="Genomic_DNA"/>
</dbReference>
<dbReference type="AlphaFoldDB" id="A0A0F4LRB5"/>
<keyword evidence="3" id="KW-1185">Reference proteome</keyword>
<dbReference type="PANTHER" id="PTHR11735:SF11">
    <property type="entry name" value="TRNA THREONYLCARBAMOYLADENOSINE BIOSYNTHESIS PROTEIN TSAB"/>
    <property type="match status" value="1"/>
</dbReference>
<accession>A0A0F4LRB5</accession>
<organism evidence="2 3">
    <name type="scientific">Lactobacillus apis</name>
    <dbReference type="NCBI Taxonomy" id="303541"/>
    <lineage>
        <taxon>Bacteria</taxon>
        <taxon>Bacillati</taxon>
        <taxon>Bacillota</taxon>
        <taxon>Bacilli</taxon>
        <taxon>Lactobacillales</taxon>
        <taxon>Lactobacillaceae</taxon>
        <taxon>Lactobacillus</taxon>
    </lineage>
</organism>
<protein>
    <submittedName>
        <fullName evidence="2">M22 family O-sialoglycoprotein endopeptidase</fullName>
    </submittedName>
</protein>
<dbReference type="STRING" id="303541.JF72_10020"/>
<comment type="caution">
    <text evidence="2">The sequence shown here is derived from an EMBL/GenBank/DDBJ whole genome shotgun (WGS) entry which is preliminary data.</text>
</comment>
<dbReference type="InterPro" id="IPR000905">
    <property type="entry name" value="Gcp-like_dom"/>
</dbReference>
<dbReference type="InterPro" id="IPR043129">
    <property type="entry name" value="ATPase_NBD"/>
</dbReference>
<dbReference type="CDD" id="cd24032">
    <property type="entry name" value="ASKHA_NBD_TsaB"/>
    <property type="match status" value="1"/>
</dbReference>
<gene>
    <name evidence="2" type="ORF">JF72_10020</name>
</gene>
<dbReference type="GO" id="GO:0002949">
    <property type="term" value="P:tRNA threonylcarbamoyladenosine modification"/>
    <property type="evidence" value="ECO:0007669"/>
    <property type="project" value="InterPro"/>
</dbReference>
<dbReference type="InterPro" id="IPR022496">
    <property type="entry name" value="T6A_TsaB"/>
</dbReference>
<proteinExistence type="predicted"/>
<dbReference type="Gene3D" id="3.30.420.40">
    <property type="match status" value="2"/>
</dbReference>
<dbReference type="Proteomes" id="UP000033682">
    <property type="component" value="Unassembled WGS sequence"/>
</dbReference>
<dbReference type="PATRIC" id="fig|303541.3.peg.1162"/>
<reference evidence="2 3" key="1">
    <citation type="submission" date="2015-01" db="EMBL/GenBank/DDBJ databases">
        <title>Comparative genomics of the lactic acid bacteria isolated from the honey bee gut.</title>
        <authorList>
            <person name="Ellegaard K.M."/>
            <person name="Tamarit D."/>
            <person name="Javelind E."/>
            <person name="Olofsson T."/>
            <person name="Andersson S.G."/>
            <person name="Vasquez A."/>
        </authorList>
    </citation>
    <scope>NUCLEOTIDE SEQUENCE [LARGE SCALE GENOMIC DNA]</scope>
    <source>
        <strain evidence="2 3">Hma11</strain>
    </source>
</reference>
<name>A0A0F4LRB5_9LACO</name>
<dbReference type="Pfam" id="PF00814">
    <property type="entry name" value="TsaD"/>
    <property type="match status" value="1"/>
</dbReference>
<dbReference type="HOGENOM" id="CLU_064886_0_1_9"/>
<dbReference type="NCBIfam" id="TIGR03725">
    <property type="entry name" value="T6A_YeaZ"/>
    <property type="match status" value="1"/>
</dbReference>
<sequence length="246" mass="27192">MKILSISTATNELSVALNEDERLIVEKNELDERNHSEHLDPIIDEILNKNKLKLKDIDRFAVAIGPGSYTGLRIGVTTVKMFASILNKEVVGVSTLQALAASCSEEDTLVVAGIDARNDNFFAGAYLNENGQPVNVIPDGHYHIDVLLTAINEYLNDHKPKKLLFIGSGFDKQIEQLDTLELPYSFGSGEQNAIHAGLIGKLALNKEPVDPDLLLPNYLRRTQAEVDWHKKTGNPFGPDSNYVEEV</sequence>
<dbReference type="SUPFAM" id="SSF53067">
    <property type="entry name" value="Actin-like ATPase domain"/>
    <property type="match status" value="1"/>
</dbReference>